<name>A0A6J5NDL5_9CAUD</name>
<dbReference type="EMBL" id="LR798328">
    <property type="protein sequence ID" value="CAB5224311.1"/>
    <property type="molecule type" value="Genomic_DNA"/>
</dbReference>
<organism evidence="1">
    <name type="scientific">uncultured Caudovirales phage</name>
    <dbReference type="NCBI Taxonomy" id="2100421"/>
    <lineage>
        <taxon>Viruses</taxon>
        <taxon>Duplodnaviria</taxon>
        <taxon>Heunggongvirae</taxon>
        <taxon>Uroviricota</taxon>
        <taxon>Caudoviricetes</taxon>
        <taxon>Peduoviridae</taxon>
        <taxon>Maltschvirus</taxon>
        <taxon>Maltschvirus maltsch</taxon>
    </lineage>
</organism>
<reference evidence="1" key="1">
    <citation type="submission" date="2020-04" db="EMBL/GenBank/DDBJ databases">
        <authorList>
            <person name="Chiriac C."/>
            <person name="Salcher M."/>
            <person name="Ghai R."/>
            <person name="Kavagutti S V."/>
        </authorList>
    </citation>
    <scope>NUCLEOTIDE SEQUENCE</scope>
</reference>
<sequence length="202" mass="20221">MSKELSSFGDHAEVTMQTKAVGDESVGIAGHYHVVCHDADGNLKWEESFPNLVNAVGKQLMFDTLLSGSSYTTVGPFLGLISGASPTFAAADTMVSHAGWTEFVNYTVGGSAVRGAPSFASAATSSGTTPSNVTTKAGASVTYTITGAGGTVGGCFLVTGAGAVNTQSNTSGTLYSAGAFATAKVTTVGDTVSVTYSTTATS</sequence>
<proteinExistence type="predicted"/>
<evidence type="ECO:0000313" key="1">
    <source>
        <dbReference type="EMBL" id="CAB4155098.1"/>
    </source>
</evidence>
<gene>
    <name evidence="1" type="ORF">UFOVP652_74</name>
    <name evidence="2" type="ORF">UFOVP734_50</name>
</gene>
<dbReference type="EMBL" id="LR796617">
    <property type="protein sequence ID" value="CAB4155098.1"/>
    <property type="molecule type" value="Genomic_DNA"/>
</dbReference>
<evidence type="ECO:0000313" key="2">
    <source>
        <dbReference type="EMBL" id="CAB5224311.1"/>
    </source>
</evidence>
<protein>
    <submittedName>
        <fullName evidence="1">Uncharacterized protein</fullName>
    </submittedName>
</protein>
<accession>A0A6J5NDL5</accession>